<evidence type="ECO:0000256" key="3">
    <source>
        <dbReference type="ARBA" id="ARBA00022723"/>
    </source>
</evidence>
<evidence type="ECO:0000256" key="1">
    <source>
        <dbReference type="ARBA" id="ARBA00022448"/>
    </source>
</evidence>
<feature type="binding site" description="axial binding residue" evidence="6">
    <location>
        <position position="131"/>
    </location>
    <ligand>
        <name>heme c</name>
        <dbReference type="ChEBI" id="CHEBI:61717"/>
        <label>1</label>
    </ligand>
    <ligandPart>
        <name>Fe</name>
        <dbReference type="ChEBI" id="CHEBI:18248"/>
    </ligandPart>
</feature>
<accession>T2G7I8</accession>
<dbReference type="InterPro" id="IPR036280">
    <property type="entry name" value="Multihaem_cyt_sf"/>
</dbReference>
<comment type="cofactor">
    <cofactor evidence="6">
        <name>heme c</name>
        <dbReference type="ChEBI" id="CHEBI:61717"/>
    </cofactor>
    <text evidence="6">Binds 4 heme c groups covalently per monomer.</text>
</comment>
<dbReference type="InterPro" id="IPR002322">
    <property type="entry name" value="Cyt_c_III"/>
</dbReference>
<feature type="signal peptide" evidence="7">
    <location>
        <begin position="1"/>
        <end position="24"/>
    </location>
</feature>
<dbReference type="STRING" id="1121448.DGI_0326"/>
<sequence length="133" mass="13866">MPNALPACLVLSVVLLAAAVGAVAAPQSPSSPLTLRYLKKEVVFPHAAHGALECRTCHHPWDGENPMPKCSEAGCHDVFDAKDKSEKSFYKIVHGPGAAAAPSCLACHKDTAAKNPERKKVLTGCAGSACHPS</sequence>
<dbReference type="GO" id="GO:0009055">
    <property type="term" value="F:electron transfer activity"/>
    <property type="evidence" value="ECO:0007669"/>
    <property type="project" value="InterPro"/>
</dbReference>
<gene>
    <name evidence="9" type="ORF">DGI_0326</name>
</gene>
<dbReference type="RefSeq" id="WP_021758866.1">
    <property type="nucleotide sequence ID" value="NC_022444.1"/>
</dbReference>
<keyword evidence="1" id="KW-0813">Transport</keyword>
<dbReference type="HOGENOM" id="CLU_125874_3_0_7"/>
<feature type="binding site" description="axial binding residue" evidence="6">
    <location>
        <position position="125"/>
    </location>
    <ligand>
        <name>heme c</name>
        <dbReference type="ChEBI" id="CHEBI:61717"/>
        <label>1</label>
    </ligand>
    <ligandPart>
        <name>Fe</name>
        <dbReference type="ChEBI" id="CHEBI:18248"/>
    </ligandPart>
</feature>
<reference evidence="10" key="2">
    <citation type="submission" date="2013-07" db="EMBL/GenBank/DDBJ databases">
        <authorList>
            <person name="Morais-Silva F.O."/>
            <person name="Rezende A.M."/>
            <person name="Pimentel C."/>
            <person name="Resende D.M."/>
            <person name="Santos C.I."/>
            <person name="Clemente C."/>
            <person name="de Oliveira L.M."/>
            <person name="da Silva S.M."/>
            <person name="Costa D.A."/>
            <person name="Varela-Raposo A."/>
            <person name="Horacio E.C.A."/>
            <person name="Matos M."/>
            <person name="Flores O."/>
            <person name="Ruiz J.C."/>
            <person name="Rodrigues-Pousada C."/>
        </authorList>
    </citation>
    <scope>NUCLEOTIDE SEQUENCE [LARGE SCALE GENOMIC DNA]</scope>
    <source>
        <strain evidence="10">ATCC 19364 / DSM 1382 / NCIMB 9332 / VKM B-1759</strain>
    </source>
</reference>
<feature type="binding site" description="axial binding residue" evidence="6">
    <location>
        <position position="54"/>
    </location>
    <ligand>
        <name>heme c</name>
        <dbReference type="ChEBI" id="CHEBI:61717"/>
        <label>3</label>
    </ligand>
    <ligandPart>
        <name>Fe</name>
        <dbReference type="ChEBI" id="CHEBI:18248"/>
    </ligandPart>
</feature>
<feature type="binding site" description="axial binding residue" evidence="6">
    <location>
        <position position="46"/>
    </location>
    <ligand>
        <name>heme c</name>
        <dbReference type="ChEBI" id="CHEBI:61717"/>
        <label>1</label>
    </ligand>
    <ligandPart>
        <name>Fe</name>
        <dbReference type="ChEBI" id="CHEBI:18248"/>
    </ligandPart>
</feature>
<dbReference type="AlphaFoldDB" id="T2G7I8"/>
<reference evidence="9 10" key="1">
    <citation type="journal article" date="2013" name="J. Bacteriol.">
        <title>Roles of HynAB and Ech, the only two hydrogenases found in the model sulfate reducer Desulfovibrio gigas.</title>
        <authorList>
            <person name="Morais-Silva F.O."/>
            <person name="Santos C.I."/>
            <person name="Rodrigues R."/>
            <person name="Pereira I.A."/>
            <person name="Rodrigues-Pousada C."/>
        </authorList>
    </citation>
    <scope>NUCLEOTIDE SEQUENCE [LARGE SCALE GENOMIC DNA]</scope>
    <source>
        <strain evidence="10">ATCC 19364 / DSM 1382 / NCIMB 9332 / VKM B-1759</strain>
    </source>
</reference>
<dbReference type="InterPro" id="IPR020942">
    <property type="entry name" value="Cyt_c_III_dom"/>
</dbReference>
<evidence type="ECO:0000313" key="10">
    <source>
        <dbReference type="Proteomes" id="UP000016587"/>
    </source>
</evidence>
<feature type="chain" id="PRO_5004588193" evidence="7">
    <location>
        <begin position="25"/>
        <end position="133"/>
    </location>
</feature>
<keyword evidence="3 6" id="KW-0479">Metal-binding</keyword>
<evidence type="ECO:0000256" key="4">
    <source>
        <dbReference type="ARBA" id="ARBA00022982"/>
    </source>
</evidence>
<organism evidence="9 10">
    <name type="scientific">Megalodesulfovibrio gigas (strain ATCC 19364 / DSM 1382 / NCIMB 9332 / VKM B-1759)</name>
    <name type="common">Desulfovibrio gigas</name>
    <dbReference type="NCBI Taxonomy" id="1121448"/>
    <lineage>
        <taxon>Bacteria</taxon>
        <taxon>Pseudomonadati</taxon>
        <taxon>Thermodesulfobacteriota</taxon>
        <taxon>Desulfovibrionia</taxon>
        <taxon>Desulfovibrionales</taxon>
        <taxon>Desulfovibrionaceae</taxon>
        <taxon>Megalodesulfovibrio</taxon>
    </lineage>
</organism>
<feature type="binding site" description="axial binding residue" evidence="6">
    <location>
        <position position="104"/>
    </location>
    <ligand>
        <name>heme c</name>
        <dbReference type="ChEBI" id="CHEBI:61717"/>
        <label>1</label>
    </ligand>
    <ligandPart>
        <name>Fe</name>
        <dbReference type="ChEBI" id="CHEBI:18248"/>
    </ligandPart>
</feature>
<feature type="binding site" description="axial binding residue" evidence="6">
    <location>
        <position position="108"/>
    </location>
    <ligand>
        <name>heme c</name>
        <dbReference type="ChEBI" id="CHEBI:61717"/>
        <label>1</label>
    </ligand>
    <ligandPart>
        <name>Fe</name>
        <dbReference type="ChEBI" id="CHEBI:18248"/>
    </ligandPart>
</feature>
<feature type="binding site" description="axial binding residue" evidence="6">
    <location>
        <position position="58"/>
    </location>
    <ligand>
        <name>heme c</name>
        <dbReference type="ChEBI" id="CHEBI:61717"/>
        <label>1</label>
    </ligand>
    <ligandPart>
        <name>Fe</name>
        <dbReference type="ChEBI" id="CHEBI:18248"/>
    </ligandPart>
</feature>
<dbReference type="PATRIC" id="fig|1121448.10.peg.331"/>
<evidence type="ECO:0000256" key="2">
    <source>
        <dbReference type="ARBA" id="ARBA00022617"/>
    </source>
</evidence>
<feature type="binding site" description="axial binding residue" evidence="6">
    <location>
        <position position="57"/>
    </location>
    <ligand>
        <name>heme c</name>
        <dbReference type="ChEBI" id="CHEBI:61717"/>
        <label>1</label>
    </ligand>
    <ligandPart>
        <name>Fe</name>
        <dbReference type="ChEBI" id="CHEBI:18248"/>
    </ligandPart>
</feature>
<feature type="domain" description="Class III cytochrome C" evidence="8">
    <location>
        <begin position="28"/>
        <end position="130"/>
    </location>
</feature>
<keyword evidence="10" id="KW-1185">Reference proteome</keyword>
<dbReference type="KEGG" id="dgg:DGI_0326"/>
<evidence type="ECO:0000259" key="8">
    <source>
        <dbReference type="Pfam" id="PF02085"/>
    </source>
</evidence>
<dbReference type="PRINTS" id="PR00609">
    <property type="entry name" value="CYTOCHROMEC3"/>
</dbReference>
<dbReference type="SUPFAM" id="SSF48695">
    <property type="entry name" value="Multiheme cytochromes"/>
    <property type="match status" value="1"/>
</dbReference>
<dbReference type="eggNOG" id="ENOG503407D">
    <property type="taxonomic scope" value="Bacteria"/>
</dbReference>
<keyword evidence="5 6" id="KW-0408">Iron</keyword>
<feature type="binding site" description="axial binding residue" evidence="6">
    <location>
        <position position="76"/>
    </location>
    <ligand>
        <name>heme c</name>
        <dbReference type="ChEBI" id="CHEBI:61717"/>
        <label>1</label>
    </ligand>
    <ligandPart>
        <name>Fe</name>
        <dbReference type="ChEBI" id="CHEBI:18248"/>
    </ligandPart>
</feature>
<evidence type="ECO:0000256" key="5">
    <source>
        <dbReference type="ARBA" id="ARBA00023004"/>
    </source>
</evidence>
<keyword evidence="7" id="KW-0732">Signal</keyword>
<dbReference type="Proteomes" id="UP000016587">
    <property type="component" value="Chromosome"/>
</dbReference>
<keyword evidence="4" id="KW-0249">Electron transport</keyword>
<keyword evidence="2 6" id="KW-0349">Heme</keyword>
<feature type="binding site" description="axial binding residue" evidence="6">
    <location>
        <position position="107"/>
    </location>
    <ligand>
        <name>heme c</name>
        <dbReference type="ChEBI" id="CHEBI:61717"/>
        <label>1</label>
    </ligand>
    <ligandPart>
        <name>Fe</name>
        <dbReference type="ChEBI" id="CHEBI:18248"/>
    </ligandPart>
</feature>
<dbReference type="EMBL" id="CP006585">
    <property type="protein sequence ID" value="AGW12253.1"/>
    <property type="molecule type" value="Genomic_DNA"/>
</dbReference>
<proteinExistence type="predicted"/>
<feature type="binding site" description="axial binding residue" evidence="6">
    <location>
        <position position="130"/>
    </location>
    <ligand>
        <name>heme c</name>
        <dbReference type="ChEBI" id="CHEBI:61717"/>
        <label>1</label>
    </ligand>
    <ligandPart>
        <name>Fe</name>
        <dbReference type="ChEBI" id="CHEBI:18248"/>
    </ligandPart>
</feature>
<dbReference type="Gene3D" id="3.90.10.10">
    <property type="entry name" value="Cytochrome C3"/>
    <property type="match status" value="1"/>
</dbReference>
<feature type="binding site" description="axial binding residue" evidence="6">
    <location>
        <position position="70"/>
    </location>
    <ligand>
        <name>heme c</name>
        <dbReference type="ChEBI" id="CHEBI:61717"/>
        <label>1</label>
    </ligand>
    <ligandPart>
        <name>Fe</name>
        <dbReference type="ChEBI" id="CHEBI:18248"/>
    </ligandPart>
</feature>
<feature type="binding site" description="axial binding residue" evidence="6">
    <location>
        <position position="49"/>
    </location>
    <ligand>
        <name>heme c</name>
        <dbReference type="ChEBI" id="CHEBI:61717"/>
        <label>1</label>
    </ligand>
    <ligandPart>
        <name>Fe</name>
        <dbReference type="ChEBI" id="CHEBI:18248"/>
    </ligandPart>
</feature>
<evidence type="ECO:0000256" key="6">
    <source>
        <dbReference type="PIRSR" id="PIRSR602322-1"/>
    </source>
</evidence>
<dbReference type="GO" id="GO:0020037">
    <property type="term" value="F:heme binding"/>
    <property type="evidence" value="ECO:0007669"/>
    <property type="project" value="InterPro"/>
</dbReference>
<evidence type="ECO:0000256" key="7">
    <source>
        <dbReference type="SAM" id="SignalP"/>
    </source>
</evidence>
<dbReference type="Pfam" id="PF02085">
    <property type="entry name" value="Cytochrom_CIII"/>
    <property type="match status" value="1"/>
</dbReference>
<dbReference type="CDD" id="cd08168">
    <property type="entry name" value="Cytochrom_C3"/>
    <property type="match status" value="1"/>
</dbReference>
<feature type="binding site" description="axial binding residue" evidence="6">
    <location>
        <position position="75"/>
    </location>
    <ligand>
        <name>heme c</name>
        <dbReference type="ChEBI" id="CHEBI:61717"/>
        <label>1</label>
    </ligand>
    <ligandPart>
        <name>Fe</name>
        <dbReference type="ChEBI" id="CHEBI:18248"/>
    </ligandPart>
</feature>
<feature type="binding site" description="axial binding residue" evidence="6">
    <location>
        <position position="59"/>
    </location>
    <ligand>
        <name>heme c</name>
        <dbReference type="ChEBI" id="CHEBI:61717"/>
        <label>1</label>
    </ligand>
    <ligandPart>
        <name>Fe</name>
        <dbReference type="ChEBI" id="CHEBI:18248"/>
    </ligandPart>
</feature>
<name>T2G7I8_MEGG1</name>
<protein>
    <submittedName>
        <fullName evidence="9">Cytochrome c class III</fullName>
    </submittedName>
</protein>
<evidence type="ECO:0000313" key="9">
    <source>
        <dbReference type="EMBL" id="AGW12253.1"/>
    </source>
</evidence>
<dbReference type="GO" id="GO:0046872">
    <property type="term" value="F:metal ion binding"/>
    <property type="evidence" value="ECO:0007669"/>
    <property type="project" value="UniProtKB-KW"/>
</dbReference>